<reference evidence="3" key="1">
    <citation type="journal article" date="2012" name="Nat. Biotechnol.">
        <title>Reference genome sequence of the model plant Setaria.</title>
        <authorList>
            <person name="Bennetzen J.L."/>
            <person name="Schmutz J."/>
            <person name="Wang H."/>
            <person name="Percifield R."/>
            <person name="Hawkins J."/>
            <person name="Pontaroli A.C."/>
            <person name="Estep M."/>
            <person name="Feng L."/>
            <person name="Vaughn J.N."/>
            <person name="Grimwood J."/>
            <person name="Jenkins J."/>
            <person name="Barry K."/>
            <person name="Lindquist E."/>
            <person name="Hellsten U."/>
            <person name="Deshpande S."/>
            <person name="Wang X."/>
            <person name="Wu X."/>
            <person name="Mitros T."/>
            <person name="Triplett J."/>
            <person name="Yang X."/>
            <person name="Ye C.Y."/>
            <person name="Mauro-Herrera M."/>
            <person name="Wang L."/>
            <person name="Li P."/>
            <person name="Sharma M."/>
            <person name="Sharma R."/>
            <person name="Ronald P.C."/>
            <person name="Panaud O."/>
            <person name="Kellogg E.A."/>
            <person name="Brutnell T.P."/>
            <person name="Doust A.N."/>
            <person name="Tuskan G.A."/>
            <person name="Rokhsar D."/>
            <person name="Devos K.M."/>
        </authorList>
    </citation>
    <scope>NUCLEOTIDE SEQUENCE [LARGE SCALE GENOMIC DNA]</scope>
    <source>
        <strain evidence="3">cv. Yugu1</strain>
    </source>
</reference>
<sequence length="66" mass="7350">MGPHFSMWAPLLTRLLMARNLAATWQPLVALVGPSLMCISRAVLPTRPTVIARVRGTVLVDWVQRI</sequence>
<evidence type="ECO:0000256" key="1">
    <source>
        <dbReference type="SAM" id="SignalP"/>
    </source>
</evidence>
<dbReference type="Proteomes" id="UP000004995">
    <property type="component" value="Unassembled WGS sequence"/>
</dbReference>
<dbReference type="EnsemblPlants" id="KQL29594">
    <property type="protein sequence ID" value="KQL29594"/>
    <property type="gene ID" value="SETIT_018957mg"/>
</dbReference>
<proteinExistence type="predicted"/>
<dbReference type="EMBL" id="AGNK02000301">
    <property type="status" value="NOT_ANNOTATED_CDS"/>
    <property type="molecule type" value="Genomic_DNA"/>
</dbReference>
<dbReference type="AlphaFoldDB" id="K3YXG1"/>
<keyword evidence="1" id="KW-0732">Signal</keyword>
<keyword evidence="3" id="KW-1185">Reference proteome</keyword>
<dbReference type="InParanoid" id="K3YXG1"/>
<dbReference type="Gramene" id="KQL29594">
    <property type="protein sequence ID" value="KQL29594"/>
    <property type="gene ID" value="SETIT_018957mg"/>
</dbReference>
<accession>K3YXG1</accession>
<evidence type="ECO:0008006" key="4">
    <source>
        <dbReference type="Google" id="ProtNLM"/>
    </source>
</evidence>
<feature type="signal peptide" evidence="1">
    <location>
        <begin position="1"/>
        <end position="18"/>
    </location>
</feature>
<evidence type="ECO:0000313" key="2">
    <source>
        <dbReference type="EnsemblPlants" id="KQL29594"/>
    </source>
</evidence>
<reference evidence="2" key="2">
    <citation type="submission" date="2018-08" db="UniProtKB">
        <authorList>
            <consortium name="EnsemblPlants"/>
        </authorList>
    </citation>
    <scope>IDENTIFICATION</scope>
    <source>
        <strain evidence="2">Yugu1</strain>
    </source>
</reference>
<protein>
    <recommendedName>
        <fullName evidence="4">Secreted protein</fullName>
    </recommendedName>
</protein>
<feature type="chain" id="PRO_5010127274" description="Secreted protein" evidence="1">
    <location>
        <begin position="19"/>
        <end position="66"/>
    </location>
</feature>
<organism evidence="2 3">
    <name type="scientific">Setaria italica</name>
    <name type="common">Foxtail millet</name>
    <name type="synonym">Panicum italicum</name>
    <dbReference type="NCBI Taxonomy" id="4555"/>
    <lineage>
        <taxon>Eukaryota</taxon>
        <taxon>Viridiplantae</taxon>
        <taxon>Streptophyta</taxon>
        <taxon>Embryophyta</taxon>
        <taxon>Tracheophyta</taxon>
        <taxon>Spermatophyta</taxon>
        <taxon>Magnoliopsida</taxon>
        <taxon>Liliopsida</taxon>
        <taxon>Poales</taxon>
        <taxon>Poaceae</taxon>
        <taxon>PACMAD clade</taxon>
        <taxon>Panicoideae</taxon>
        <taxon>Panicodae</taxon>
        <taxon>Paniceae</taxon>
        <taxon>Cenchrinae</taxon>
        <taxon>Setaria</taxon>
    </lineage>
</organism>
<name>K3YXG1_SETIT</name>
<dbReference type="HOGENOM" id="CLU_2836023_0_0_1"/>
<evidence type="ECO:0000313" key="3">
    <source>
        <dbReference type="Proteomes" id="UP000004995"/>
    </source>
</evidence>